<reference evidence="7 8" key="1">
    <citation type="submission" date="2017-10" db="EMBL/GenBank/DDBJ databases">
        <title>The draft genome sequence of Williamsia sp. BULT 1.1 isolated from the semi-arid grassland soils from South Africa.</title>
        <authorList>
            <person name="Kabwe M.H."/>
            <person name="Govender N."/>
            <person name="Mutseka Lunga P."/>
            <person name="Vikram S."/>
            <person name="Makhalanyane T.P."/>
        </authorList>
    </citation>
    <scope>NUCLEOTIDE SEQUENCE [LARGE SCALE GENOMIC DNA]</scope>
    <source>
        <strain evidence="7 8">BULT 1.1</strain>
    </source>
</reference>
<evidence type="ECO:0000313" key="7">
    <source>
        <dbReference type="EMBL" id="PHV67094.1"/>
    </source>
</evidence>
<dbReference type="PROSITE" id="PS50893">
    <property type="entry name" value="ABC_TRANSPORTER_2"/>
    <property type="match status" value="1"/>
</dbReference>
<protein>
    <submittedName>
        <fullName evidence="7">ABC transporter ATP-binding protein</fullName>
    </submittedName>
</protein>
<gene>
    <name evidence="7" type="ORF">CSW57_12895</name>
</gene>
<dbReference type="InterPro" id="IPR003593">
    <property type="entry name" value="AAA+_ATPase"/>
</dbReference>
<organism evidence="7 8">
    <name type="scientific">Williamsia marianensis</name>
    <dbReference type="NCBI Taxonomy" id="85044"/>
    <lineage>
        <taxon>Bacteria</taxon>
        <taxon>Bacillati</taxon>
        <taxon>Actinomycetota</taxon>
        <taxon>Actinomycetes</taxon>
        <taxon>Mycobacteriales</taxon>
        <taxon>Nocardiaceae</taxon>
        <taxon>Williamsia</taxon>
    </lineage>
</organism>
<feature type="domain" description="ABC transporter" evidence="6">
    <location>
        <begin position="4"/>
        <end position="235"/>
    </location>
</feature>
<dbReference type="SMART" id="SM00382">
    <property type="entry name" value="AAA"/>
    <property type="match status" value="1"/>
</dbReference>
<evidence type="ECO:0000256" key="2">
    <source>
        <dbReference type="ARBA" id="ARBA00022448"/>
    </source>
</evidence>
<dbReference type="PANTHER" id="PTHR43820">
    <property type="entry name" value="HIGH-AFFINITY BRANCHED-CHAIN AMINO ACID TRANSPORT ATP-BINDING PROTEIN LIVF"/>
    <property type="match status" value="1"/>
</dbReference>
<dbReference type="InterPro" id="IPR003439">
    <property type="entry name" value="ABC_transporter-like_ATP-bd"/>
</dbReference>
<dbReference type="GO" id="GO:0015807">
    <property type="term" value="P:L-amino acid transport"/>
    <property type="evidence" value="ECO:0007669"/>
    <property type="project" value="TreeGrafter"/>
</dbReference>
<dbReference type="Gene3D" id="3.40.50.300">
    <property type="entry name" value="P-loop containing nucleotide triphosphate hydrolases"/>
    <property type="match status" value="1"/>
</dbReference>
<comment type="caution">
    <text evidence="7">The sequence shown here is derived from an EMBL/GenBank/DDBJ whole genome shotgun (WGS) entry which is preliminary data.</text>
</comment>
<dbReference type="InterPro" id="IPR052156">
    <property type="entry name" value="BCAA_Transport_ATP-bd_LivF"/>
</dbReference>
<evidence type="ECO:0000256" key="3">
    <source>
        <dbReference type="ARBA" id="ARBA00022741"/>
    </source>
</evidence>
<sequence>MSALHTRELTTGYTKQRPCVRDIDLTVEPGEIRCLLGPNGAGKTTLLLALAGILPRFGGTVEVNGVSVGSGRPRDAVRAGMVLVPDDRALFRQLSTVQNLRLAVPGRGRRAAAVDQVIEYFPSLEKRLKVDAGRLSGGEQQMLAIGRAIVQQPKVLLIDELSMGLAPVIVGEILEVLKRLAADSGMSVVLVEQHVHLALNVADKAAVLVHGNIVIDDSATALKAEPARIERAYMGTEEAVKI</sequence>
<dbReference type="PROSITE" id="PS00211">
    <property type="entry name" value="ABC_TRANSPORTER_1"/>
    <property type="match status" value="1"/>
</dbReference>
<dbReference type="GO" id="GO:0005524">
    <property type="term" value="F:ATP binding"/>
    <property type="evidence" value="ECO:0007669"/>
    <property type="project" value="UniProtKB-KW"/>
</dbReference>
<dbReference type="Proteomes" id="UP000225108">
    <property type="component" value="Unassembled WGS sequence"/>
</dbReference>
<keyword evidence="5" id="KW-0029">Amino-acid transport</keyword>
<comment type="similarity">
    <text evidence="1">Belongs to the ABC transporter superfamily.</text>
</comment>
<keyword evidence="4 7" id="KW-0067">ATP-binding</keyword>
<dbReference type="GO" id="GO:0015658">
    <property type="term" value="F:branched-chain amino acid transmembrane transporter activity"/>
    <property type="evidence" value="ECO:0007669"/>
    <property type="project" value="TreeGrafter"/>
</dbReference>
<dbReference type="PANTHER" id="PTHR43820:SF4">
    <property type="entry name" value="HIGH-AFFINITY BRANCHED-CHAIN AMINO ACID TRANSPORT ATP-BINDING PROTEIN LIVF"/>
    <property type="match status" value="1"/>
</dbReference>
<dbReference type="RefSeq" id="WP_099383090.1">
    <property type="nucleotide sequence ID" value="NZ_PEBD01000008.1"/>
</dbReference>
<accession>A0A2G3PMR2</accession>
<proteinExistence type="inferred from homology"/>
<dbReference type="InterPro" id="IPR017871">
    <property type="entry name" value="ABC_transporter-like_CS"/>
</dbReference>
<dbReference type="EMBL" id="PEBD01000008">
    <property type="protein sequence ID" value="PHV67094.1"/>
    <property type="molecule type" value="Genomic_DNA"/>
</dbReference>
<dbReference type="CDD" id="cd03224">
    <property type="entry name" value="ABC_TM1139_LivF_branched"/>
    <property type="match status" value="1"/>
</dbReference>
<keyword evidence="3" id="KW-0547">Nucleotide-binding</keyword>
<evidence type="ECO:0000259" key="6">
    <source>
        <dbReference type="PROSITE" id="PS50893"/>
    </source>
</evidence>
<dbReference type="AlphaFoldDB" id="A0A2G3PMR2"/>
<evidence type="ECO:0000256" key="4">
    <source>
        <dbReference type="ARBA" id="ARBA00022840"/>
    </source>
</evidence>
<dbReference type="SUPFAM" id="SSF52540">
    <property type="entry name" value="P-loop containing nucleoside triphosphate hydrolases"/>
    <property type="match status" value="1"/>
</dbReference>
<evidence type="ECO:0000256" key="1">
    <source>
        <dbReference type="ARBA" id="ARBA00005417"/>
    </source>
</evidence>
<dbReference type="GO" id="GO:0016887">
    <property type="term" value="F:ATP hydrolysis activity"/>
    <property type="evidence" value="ECO:0007669"/>
    <property type="project" value="InterPro"/>
</dbReference>
<dbReference type="Pfam" id="PF00005">
    <property type="entry name" value="ABC_tran"/>
    <property type="match status" value="1"/>
</dbReference>
<dbReference type="InterPro" id="IPR027417">
    <property type="entry name" value="P-loop_NTPase"/>
</dbReference>
<evidence type="ECO:0000313" key="8">
    <source>
        <dbReference type="Proteomes" id="UP000225108"/>
    </source>
</evidence>
<evidence type="ECO:0000256" key="5">
    <source>
        <dbReference type="ARBA" id="ARBA00022970"/>
    </source>
</evidence>
<keyword evidence="2" id="KW-0813">Transport</keyword>
<name>A0A2G3PMR2_WILMA</name>